<keyword evidence="3" id="KW-1185">Reference proteome</keyword>
<protein>
    <submittedName>
        <fullName evidence="2">Uncharacterized protein</fullName>
    </submittedName>
</protein>
<sequence length="435" mass="48564">MINKYSCRLIFGLVCVFANVGSLAFAEAARRAFDFVDGIGVNIKCPSWRNHQSNYANIMLVEKSLVGLGIRHYRTNAKDVDADWAFYHRLYVEHGLQADLLHIGHFFPRFGERLRTFPDFIKYVEGVNEVDPPRGIMSNWSYRGQPYPAGAIRLQQEIYHTVKHDPATRAIPVIVPSVSRYEHQADLAGSEGDRQNMHSYPAGKRPSTLLSEAVATSDKVFTIPKPIVATETGYTTAVASPQGGTVSELAKTKYTPRLVAEYWNHPRIERLYFYELIDTGDDPLEFEHGFGFVRPDGTVKPAFTALQSLVRLLDDSPARFRPEGLDFRITGDAGMVHHTVLQKRNGDFYILLWQEVDVYDAASKSDIQTKDAPVVVGFGRSPVRAVVHRYDDLGRLSSSSADARDGTIRINVPDTVTILQLTLAPETPAVPVSSP</sequence>
<dbReference type="Gene3D" id="3.20.20.80">
    <property type="entry name" value="Glycosidases"/>
    <property type="match status" value="1"/>
</dbReference>
<comment type="caution">
    <text evidence="2">The sequence shown here is derived from an EMBL/GenBank/DDBJ whole genome shotgun (WGS) entry which is preliminary data.</text>
</comment>
<keyword evidence="1" id="KW-0732">Signal</keyword>
<evidence type="ECO:0000256" key="1">
    <source>
        <dbReference type="SAM" id="SignalP"/>
    </source>
</evidence>
<dbReference type="Proteomes" id="UP000078486">
    <property type="component" value="Unassembled WGS sequence"/>
</dbReference>
<dbReference type="SUPFAM" id="SSF51445">
    <property type="entry name" value="(Trans)glycosidases"/>
    <property type="match status" value="1"/>
</dbReference>
<dbReference type="RefSeq" id="WP_068768678.1">
    <property type="nucleotide sequence ID" value="NZ_CP109796.1"/>
</dbReference>
<dbReference type="STRING" id="1184151.AW736_02360"/>
<gene>
    <name evidence="2" type="ORF">AW736_02360</name>
</gene>
<feature type="chain" id="PRO_5008089181" evidence="1">
    <location>
        <begin position="27"/>
        <end position="435"/>
    </location>
</feature>
<dbReference type="AlphaFoldDB" id="A0A178IP71"/>
<evidence type="ECO:0000313" key="3">
    <source>
        <dbReference type="Proteomes" id="UP000078486"/>
    </source>
</evidence>
<organism evidence="2 3">
    <name type="scientific">Termitidicoccus mucosus</name>
    <dbReference type="NCBI Taxonomy" id="1184151"/>
    <lineage>
        <taxon>Bacteria</taxon>
        <taxon>Pseudomonadati</taxon>
        <taxon>Verrucomicrobiota</taxon>
        <taxon>Opitutia</taxon>
        <taxon>Opitutales</taxon>
        <taxon>Opitutaceae</taxon>
        <taxon>Termitidicoccus</taxon>
    </lineage>
</organism>
<evidence type="ECO:0000313" key="2">
    <source>
        <dbReference type="EMBL" id="OAM91663.1"/>
    </source>
</evidence>
<reference evidence="2 3" key="1">
    <citation type="submission" date="2016-01" db="EMBL/GenBank/DDBJ databases">
        <title>High potential of lignocellulose degradation of a new Verrucomicrobia species.</title>
        <authorList>
            <person name="Wang Y."/>
            <person name="Shi Y."/>
            <person name="Qiu Z."/>
            <person name="Liu S."/>
            <person name="Yang H."/>
        </authorList>
    </citation>
    <scope>NUCLEOTIDE SEQUENCE [LARGE SCALE GENOMIC DNA]</scope>
    <source>
        <strain evidence="2 3">TSB47</strain>
    </source>
</reference>
<dbReference type="OrthoDB" id="525131at2"/>
<dbReference type="InterPro" id="IPR017853">
    <property type="entry name" value="GH"/>
</dbReference>
<accession>A0A178IP71</accession>
<dbReference type="EMBL" id="LRRQ01000018">
    <property type="protein sequence ID" value="OAM91663.1"/>
    <property type="molecule type" value="Genomic_DNA"/>
</dbReference>
<proteinExistence type="predicted"/>
<name>A0A178IP71_9BACT</name>
<feature type="signal peptide" evidence="1">
    <location>
        <begin position="1"/>
        <end position="26"/>
    </location>
</feature>